<dbReference type="NCBIfam" id="TIGR00077">
    <property type="entry name" value="lspA"/>
    <property type="match status" value="1"/>
</dbReference>
<keyword evidence="8 9" id="KW-0472">Membrane</keyword>
<dbReference type="EC" id="3.4.23.36" evidence="9"/>
<gene>
    <name evidence="9" type="primary">lspA</name>
    <name evidence="12" type="ORF">FB564_2973</name>
</gene>
<dbReference type="PANTHER" id="PTHR33695:SF1">
    <property type="entry name" value="LIPOPROTEIN SIGNAL PEPTIDASE"/>
    <property type="match status" value="1"/>
</dbReference>
<dbReference type="GO" id="GO:0006508">
    <property type="term" value="P:proteolysis"/>
    <property type="evidence" value="ECO:0007669"/>
    <property type="project" value="UniProtKB-KW"/>
</dbReference>
<name>A0A542XPL7_SALAC</name>
<keyword evidence="6 9" id="KW-0378">Hydrolase</keyword>
<feature type="active site" evidence="9">
    <location>
        <position position="175"/>
    </location>
</feature>
<keyword evidence="2 9" id="KW-1003">Cell membrane</keyword>
<evidence type="ECO:0000256" key="3">
    <source>
        <dbReference type="ARBA" id="ARBA00022670"/>
    </source>
</evidence>
<sequence length="235" mass="24917">MRRRLDVAVSVDGEQMTAGPTPGSGPAGPVDRSATSATGPAGPAEAQGAANAVPPRRRAVSILFGVGLTGLALDLLTKHLALRALEGREPVELLGGLVYLSLTRNSGAAWSIGADYTWVFPLITIVVIGWILWTALRLRSLPWAVALGLVLGGALGNLMDRIFRAPGWFVGHVVDMISVFEPYGRVFPVFNVADSALVCGVFLAVFLELTGRQRDGSRINRDGQPVTDAPPRERA</sequence>
<evidence type="ECO:0000313" key="12">
    <source>
        <dbReference type="EMBL" id="TQL37804.1"/>
    </source>
</evidence>
<keyword evidence="4 9" id="KW-0812">Transmembrane</keyword>
<comment type="function">
    <text evidence="9">This protein specifically catalyzes the removal of signal peptides from prolipoproteins.</text>
</comment>
<organism evidence="12 13">
    <name type="scientific">Salinispora arenicola</name>
    <dbReference type="NCBI Taxonomy" id="168697"/>
    <lineage>
        <taxon>Bacteria</taxon>
        <taxon>Bacillati</taxon>
        <taxon>Actinomycetota</taxon>
        <taxon>Actinomycetes</taxon>
        <taxon>Micromonosporales</taxon>
        <taxon>Micromonosporaceae</taxon>
        <taxon>Salinispora</taxon>
    </lineage>
</organism>
<dbReference type="PRINTS" id="PR00781">
    <property type="entry name" value="LIPOSIGPTASE"/>
</dbReference>
<feature type="active site" evidence="9">
    <location>
        <position position="194"/>
    </location>
</feature>
<feature type="transmembrane region" description="Helical" evidence="9">
    <location>
        <begin position="118"/>
        <end position="136"/>
    </location>
</feature>
<evidence type="ECO:0000256" key="8">
    <source>
        <dbReference type="ARBA" id="ARBA00023136"/>
    </source>
</evidence>
<dbReference type="GO" id="GO:0004190">
    <property type="term" value="F:aspartic-type endopeptidase activity"/>
    <property type="evidence" value="ECO:0007669"/>
    <property type="project" value="UniProtKB-UniRule"/>
</dbReference>
<comment type="subcellular location">
    <subcellularLocation>
        <location evidence="9">Cell membrane</location>
        <topology evidence="9">Multi-pass membrane protein</topology>
    </subcellularLocation>
</comment>
<accession>A0A542XPL7</accession>
<dbReference type="Pfam" id="PF01252">
    <property type="entry name" value="Peptidase_A8"/>
    <property type="match status" value="1"/>
</dbReference>
<feature type="compositionally biased region" description="Low complexity" evidence="11">
    <location>
        <begin position="37"/>
        <end position="52"/>
    </location>
</feature>
<comment type="caution">
    <text evidence="12">The sequence shown here is derived from an EMBL/GenBank/DDBJ whole genome shotgun (WGS) entry which is preliminary data.</text>
</comment>
<keyword evidence="3 9" id="KW-0645">Protease</keyword>
<keyword evidence="5 9" id="KW-0064">Aspartyl protease</keyword>
<protein>
    <recommendedName>
        <fullName evidence="9">Lipoprotein signal peptidase</fullName>
        <ecNumber evidence="9">3.4.23.36</ecNumber>
    </recommendedName>
    <alternativeName>
        <fullName evidence="9">Prolipoprotein signal peptidase</fullName>
    </alternativeName>
    <alternativeName>
        <fullName evidence="9">Signal peptidase II</fullName>
        <shortName evidence="9">SPase II</shortName>
    </alternativeName>
</protein>
<dbReference type="EMBL" id="VFOL01000001">
    <property type="protein sequence ID" value="TQL37804.1"/>
    <property type="molecule type" value="Genomic_DNA"/>
</dbReference>
<evidence type="ECO:0000256" key="1">
    <source>
        <dbReference type="ARBA" id="ARBA00006139"/>
    </source>
</evidence>
<evidence type="ECO:0000256" key="10">
    <source>
        <dbReference type="RuleBase" id="RU004181"/>
    </source>
</evidence>
<evidence type="ECO:0000256" key="9">
    <source>
        <dbReference type="HAMAP-Rule" id="MF_00161"/>
    </source>
</evidence>
<keyword evidence="7 9" id="KW-1133">Transmembrane helix</keyword>
<dbReference type="InterPro" id="IPR001872">
    <property type="entry name" value="Peptidase_A8"/>
</dbReference>
<comment type="similarity">
    <text evidence="1 9 10">Belongs to the peptidase A8 family.</text>
</comment>
<comment type="pathway">
    <text evidence="9">Protein modification; lipoprotein biosynthesis (signal peptide cleavage).</text>
</comment>
<dbReference type="HAMAP" id="MF_00161">
    <property type="entry name" value="LspA"/>
    <property type="match status" value="1"/>
</dbReference>
<proteinExistence type="inferred from homology"/>
<feature type="transmembrane region" description="Helical" evidence="9">
    <location>
        <begin position="59"/>
        <end position="81"/>
    </location>
</feature>
<evidence type="ECO:0000256" key="4">
    <source>
        <dbReference type="ARBA" id="ARBA00022692"/>
    </source>
</evidence>
<comment type="catalytic activity">
    <reaction evidence="9">
        <text>Release of signal peptides from bacterial membrane prolipoproteins. Hydrolyzes -Xaa-Yaa-Zaa-|-(S,diacylglyceryl)Cys-, in which Xaa is hydrophobic (preferably Leu), and Yaa (Ala or Ser) and Zaa (Gly or Ala) have small, neutral side chains.</text>
        <dbReference type="EC" id="3.4.23.36"/>
    </reaction>
</comment>
<evidence type="ECO:0000313" key="13">
    <source>
        <dbReference type="Proteomes" id="UP000315983"/>
    </source>
</evidence>
<evidence type="ECO:0000256" key="6">
    <source>
        <dbReference type="ARBA" id="ARBA00022801"/>
    </source>
</evidence>
<feature type="region of interest" description="Disordered" evidence="11">
    <location>
        <begin position="1"/>
        <end position="52"/>
    </location>
</feature>
<dbReference type="PANTHER" id="PTHR33695">
    <property type="entry name" value="LIPOPROTEIN SIGNAL PEPTIDASE"/>
    <property type="match status" value="1"/>
</dbReference>
<evidence type="ECO:0000256" key="11">
    <source>
        <dbReference type="SAM" id="MobiDB-lite"/>
    </source>
</evidence>
<reference evidence="12 13" key="1">
    <citation type="submission" date="2019-06" db="EMBL/GenBank/DDBJ databases">
        <title>Sequencing the genomes of 1000 actinobacteria strains.</title>
        <authorList>
            <person name="Klenk H.-P."/>
        </authorList>
    </citation>
    <scope>NUCLEOTIDE SEQUENCE [LARGE SCALE GENOMIC DNA]</scope>
    <source>
        <strain evidence="12 13">DSM 44819</strain>
    </source>
</reference>
<dbReference type="Proteomes" id="UP000315983">
    <property type="component" value="Unassembled WGS sequence"/>
</dbReference>
<dbReference type="GO" id="GO:0005886">
    <property type="term" value="C:plasma membrane"/>
    <property type="evidence" value="ECO:0007669"/>
    <property type="project" value="UniProtKB-SubCell"/>
</dbReference>
<feature type="transmembrane region" description="Helical" evidence="9">
    <location>
        <begin position="183"/>
        <end position="207"/>
    </location>
</feature>
<dbReference type="AlphaFoldDB" id="A0A542XPL7"/>
<feature type="transmembrane region" description="Helical" evidence="9">
    <location>
        <begin position="143"/>
        <end position="163"/>
    </location>
</feature>
<evidence type="ECO:0000256" key="5">
    <source>
        <dbReference type="ARBA" id="ARBA00022750"/>
    </source>
</evidence>
<evidence type="ECO:0000256" key="7">
    <source>
        <dbReference type="ARBA" id="ARBA00022989"/>
    </source>
</evidence>
<dbReference type="UniPathway" id="UPA00665"/>
<evidence type="ECO:0000256" key="2">
    <source>
        <dbReference type="ARBA" id="ARBA00022475"/>
    </source>
</evidence>